<dbReference type="Pfam" id="PF02470">
    <property type="entry name" value="MlaD"/>
    <property type="match status" value="1"/>
</dbReference>
<dbReference type="RefSeq" id="WP_238976260.1">
    <property type="nucleotide sequence ID" value="NZ_JABFUC010000003.1"/>
</dbReference>
<evidence type="ECO:0000313" key="3">
    <source>
        <dbReference type="EMBL" id="MCG6657187.1"/>
    </source>
</evidence>
<keyword evidence="1" id="KW-0472">Membrane</keyword>
<dbReference type="PANTHER" id="PTHR36698:SF2">
    <property type="entry name" value="MCE_MLAD DOMAIN-CONTAINING PROTEIN"/>
    <property type="match status" value="1"/>
</dbReference>
<dbReference type="Proteomes" id="UP000814385">
    <property type="component" value="Unassembled WGS sequence"/>
</dbReference>
<feature type="domain" description="Mce/MlaD" evidence="2">
    <location>
        <begin position="41"/>
        <end position="114"/>
    </location>
</feature>
<protein>
    <submittedName>
        <fullName evidence="3">MCE family protein</fullName>
    </submittedName>
</protein>
<accession>A0ABS9P7I5</accession>
<organism evidence="3 4">
    <name type="scientific">Billgrantia campisalis</name>
    <dbReference type="NCBI Taxonomy" id="74661"/>
    <lineage>
        <taxon>Bacteria</taxon>
        <taxon>Pseudomonadati</taxon>
        <taxon>Pseudomonadota</taxon>
        <taxon>Gammaproteobacteria</taxon>
        <taxon>Oceanospirillales</taxon>
        <taxon>Halomonadaceae</taxon>
        <taxon>Billgrantia</taxon>
    </lineage>
</organism>
<keyword evidence="4" id="KW-1185">Reference proteome</keyword>
<sequence length="312" mass="33095">METRAHHVIIGLFTVLAAAGGVLFAVWLGQGTADRDFAHFEVFFDRSVSGLSVGNAVEYSGVRVGDVTDLRLDPTDPRNVLARIRVRSDVPVKQDTRARLALANITGSMSIQLHGGTPESPPLLAVGERPPRIVADPSPIGALLEDSEELMASVNSVLAGLEALLSEENTAKVTRIIANLERTSDQLAALGGGSSQLMEQLEALIEEAIGAIGELGAVTRQTGTLLDNQGERIVLGARETTESLARTARGLESLLADHQGALESGLQGIQGLGPASAELRRTLGTLNRIVRRLEESPADFLMGRDGIEEFSP</sequence>
<name>A0ABS9P7I5_9GAMM</name>
<feature type="transmembrane region" description="Helical" evidence="1">
    <location>
        <begin position="7"/>
        <end position="28"/>
    </location>
</feature>
<reference evidence="3 4" key="1">
    <citation type="submission" date="2020-05" db="EMBL/GenBank/DDBJ databases">
        <title>Comparative genomic analysis of denitrifying bacteria from Halomonas genus.</title>
        <authorList>
            <person name="Wang L."/>
            <person name="Shao Z."/>
        </authorList>
    </citation>
    <scope>NUCLEOTIDE SEQUENCE [LARGE SCALE GENOMIC DNA]</scope>
    <source>
        <strain evidence="3 4">A4</strain>
    </source>
</reference>
<evidence type="ECO:0000256" key="1">
    <source>
        <dbReference type="SAM" id="Phobius"/>
    </source>
</evidence>
<evidence type="ECO:0000259" key="2">
    <source>
        <dbReference type="Pfam" id="PF02470"/>
    </source>
</evidence>
<gene>
    <name evidence="3" type="ORF">HOP52_05260</name>
</gene>
<dbReference type="PANTHER" id="PTHR36698">
    <property type="entry name" value="BLL5892 PROTEIN"/>
    <property type="match status" value="1"/>
</dbReference>
<evidence type="ECO:0000313" key="4">
    <source>
        <dbReference type="Proteomes" id="UP000814385"/>
    </source>
</evidence>
<dbReference type="EMBL" id="JABFUC010000003">
    <property type="protein sequence ID" value="MCG6657187.1"/>
    <property type="molecule type" value="Genomic_DNA"/>
</dbReference>
<keyword evidence="1" id="KW-0812">Transmembrane</keyword>
<dbReference type="InterPro" id="IPR003399">
    <property type="entry name" value="Mce/MlaD"/>
</dbReference>
<keyword evidence="1" id="KW-1133">Transmembrane helix</keyword>
<proteinExistence type="predicted"/>
<comment type="caution">
    <text evidence="3">The sequence shown here is derived from an EMBL/GenBank/DDBJ whole genome shotgun (WGS) entry which is preliminary data.</text>
</comment>